<feature type="region of interest" description="Disordered" evidence="1">
    <location>
        <begin position="155"/>
        <end position="182"/>
    </location>
</feature>
<protein>
    <submittedName>
        <fullName evidence="3">Uncharacterized protein</fullName>
    </submittedName>
</protein>
<keyword evidence="4" id="KW-1185">Reference proteome</keyword>
<feature type="region of interest" description="Disordered" evidence="1">
    <location>
        <begin position="219"/>
        <end position="255"/>
    </location>
</feature>
<organism evidence="3 4">
    <name type="scientific">Immersiella caudata</name>
    <dbReference type="NCBI Taxonomy" id="314043"/>
    <lineage>
        <taxon>Eukaryota</taxon>
        <taxon>Fungi</taxon>
        <taxon>Dikarya</taxon>
        <taxon>Ascomycota</taxon>
        <taxon>Pezizomycotina</taxon>
        <taxon>Sordariomycetes</taxon>
        <taxon>Sordariomycetidae</taxon>
        <taxon>Sordariales</taxon>
        <taxon>Lasiosphaeriaceae</taxon>
        <taxon>Immersiella</taxon>
    </lineage>
</organism>
<gene>
    <name evidence="3" type="ORF">B0T14DRAFT_518254</name>
</gene>
<dbReference type="Proteomes" id="UP001175000">
    <property type="component" value="Unassembled WGS sequence"/>
</dbReference>
<proteinExistence type="predicted"/>
<sequence length="285" mass="30346">MFKMSLPRKPLRFKEALVALGCVASCSAQTLSTFKFPEGATPAAFQGFATHGPGTVATYSCDSGSTHATHSASSFAGCCAPNEECEFFTRCNAGTATRIDGSTYRCSGTLPNCYTMTIYQSFPFAADHWLKIGCVQPDFDAHTIYREIVPTAAITGSGTTTSGTAPFASKTGDPDAQESVAASASPESKAWIAGAVIGPVFAVVVALFVIFWRRKRSRGRSEGEGTETGEKVGSADKHELQSISPLRLEESPSRAVAPAELPNYSRWELDSFSAAEVPGLETRRK</sequence>
<dbReference type="AlphaFoldDB" id="A0AA39WNY4"/>
<accession>A0AA39WNY4</accession>
<evidence type="ECO:0000313" key="4">
    <source>
        <dbReference type="Proteomes" id="UP001175000"/>
    </source>
</evidence>
<comment type="caution">
    <text evidence="3">The sequence shown here is derived from an EMBL/GenBank/DDBJ whole genome shotgun (WGS) entry which is preliminary data.</text>
</comment>
<evidence type="ECO:0000256" key="2">
    <source>
        <dbReference type="SAM" id="Phobius"/>
    </source>
</evidence>
<keyword evidence="2" id="KW-0812">Transmembrane</keyword>
<feature type="transmembrane region" description="Helical" evidence="2">
    <location>
        <begin position="190"/>
        <end position="212"/>
    </location>
</feature>
<feature type="compositionally biased region" description="Basic and acidic residues" evidence="1">
    <location>
        <begin position="219"/>
        <end position="240"/>
    </location>
</feature>
<name>A0AA39WNY4_9PEZI</name>
<dbReference type="EMBL" id="JAULSU010000004">
    <property type="protein sequence ID" value="KAK0618918.1"/>
    <property type="molecule type" value="Genomic_DNA"/>
</dbReference>
<evidence type="ECO:0000313" key="3">
    <source>
        <dbReference type="EMBL" id="KAK0618918.1"/>
    </source>
</evidence>
<feature type="compositionally biased region" description="Low complexity" evidence="1">
    <location>
        <begin position="155"/>
        <end position="165"/>
    </location>
</feature>
<evidence type="ECO:0000256" key="1">
    <source>
        <dbReference type="SAM" id="MobiDB-lite"/>
    </source>
</evidence>
<keyword evidence="2" id="KW-1133">Transmembrane helix</keyword>
<keyword evidence="2" id="KW-0472">Membrane</keyword>
<reference evidence="3" key="1">
    <citation type="submission" date="2023-06" db="EMBL/GenBank/DDBJ databases">
        <title>Genome-scale phylogeny and comparative genomics of the fungal order Sordariales.</title>
        <authorList>
            <consortium name="Lawrence Berkeley National Laboratory"/>
            <person name="Hensen N."/>
            <person name="Bonometti L."/>
            <person name="Westerberg I."/>
            <person name="Brannstrom I.O."/>
            <person name="Guillou S."/>
            <person name="Cros-Aarteil S."/>
            <person name="Calhoun S."/>
            <person name="Haridas S."/>
            <person name="Kuo A."/>
            <person name="Mondo S."/>
            <person name="Pangilinan J."/>
            <person name="Riley R."/>
            <person name="Labutti K."/>
            <person name="Andreopoulos B."/>
            <person name="Lipzen A."/>
            <person name="Chen C."/>
            <person name="Yanf M."/>
            <person name="Daum C."/>
            <person name="Ng V."/>
            <person name="Clum A."/>
            <person name="Steindorff A."/>
            <person name="Ohm R."/>
            <person name="Martin F."/>
            <person name="Silar P."/>
            <person name="Natvig D."/>
            <person name="Lalanne C."/>
            <person name="Gautier V."/>
            <person name="Ament-Velasquez S.L."/>
            <person name="Kruys A."/>
            <person name="Hutchinson M.I."/>
            <person name="Powell A.J."/>
            <person name="Barry K."/>
            <person name="Miller A.N."/>
            <person name="Grigoriev I.V."/>
            <person name="Debuchy R."/>
            <person name="Gladieux P."/>
            <person name="Thoren M.H."/>
            <person name="Johannesson H."/>
        </authorList>
    </citation>
    <scope>NUCLEOTIDE SEQUENCE</scope>
    <source>
        <strain evidence="3">CBS 606.72</strain>
    </source>
</reference>